<dbReference type="Gene3D" id="3.40.50.720">
    <property type="entry name" value="NAD(P)-binding Rossmann-like Domain"/>
    <property type="match status" value="1"/>
</dbReference>
<dbReference type="PANTHER" id="PTHR43162">
    <property type="match status" value="1"/>
</dbReference>
<dbReference type="RefSeq" id="WP_097246936.1">
    <property type="nucleotide sequence ID" value="NZ_OBEG01000005.1"/>
</dbReference>
<accession>A0A285LSW0</accession>
<name>A0A285LSW0_9NOCA</name>
<dbReference type="AlphaFoldDB" id="A0A285LSW0"/>
<dbReference type="Gene3D" id="3.90.25.10">
    <property type="entry name" value="UDP-galactose 4-epimerase, domain 1"/>
    <property type="match status" value="1"/>
</dbReference>
<dbReference type="SUPFAM" id="SSF51735">
    <property type="entry name" value="NAD(P)-binding Rossmann-fold domains"/>
    <property type="match status" value="1"/>
</dbReference>
<evidence type="ECO:0000313" key="3">
    <source>
        <dbReference type="Proteomes" id="UP000219565"/>
    </source>
</evidence>
<dbReference type="InterPro" id="IPR051604">
    <property type="entry name" value="Ergot_Alk_Oxidoreductase"/>
</dbReference>
<evidence type="ECO:0000313" key="2">
    <source>
        <dbReference type="EMBL" id="SNY87978.1"/>
    </source>
</evidence>
<dbReference type="EMBL" id="OBEG01000005">
    <property type="protein sequence ID" value="SNY87978.1"/>
    <property type="molecule type" value="Genomic_DNA"/>
</dbReference>
<keyword evidence="3" id="KW-1185">Reference proteome</keyword>
<dbReference type="Proteomes" id="UP000219565">
    <property type="component" value="Unassembled WGS sequence"/>
</dbReference>
<evidence type="ECO:0000259" key="1">
    <source>
        <dbReference type="Pfam" id="PF13460"/>
    </source>
</evidence>
<proteinExistence type="predicted"/>
<reference evidence="2 3" key="1">
    <citation type="submission" date="2017-09" db="EMBL/GenBank/DDBJ databases">
        <authorList>
            <person name="Ehlers B."/>
            <person name="Leendertz F.H."/>
        </authorList>
    </citation>
    <scope>NUCLEOTIDE SEQUENCE [LARGE SCALE GENOMIC DNA]</scope>
    <source>
        <strain evidence="2 3">DSM 45537</strain>
    </source>
</reference>
<gene>
    <name evidence="2" type="ORF">SAMN04244553_4938</name>
</gene>
<dbReference type="Pfam" id="PF13460">
    <property type="entry name" value="NAD_binding_10"/>
    <property type="match status" value="1"/>
</dbReference>
<dbReference type="InterPro" id="IPR036291">
    <property type="entry name" value="NAD(P)-bd_dom_sf"/>
</dbReference>
<dbReference type="OrthoDB" id="3510772at2"/>
<organism evidence="2 3">
    <name type="scientific">Nocardia amikacinitolerans</name>
    <dbReference type="NCBI Taxonomy" id="756689"/>
    <lineage>
        <taxon>Bacteria</taxon>
        <taxon>Bacillati</taxon>
        <taxon>Actinomycetota</taxon>
        <taxon>Actinomycetes</taxon>
        <taxon>Mycobacteriales</taxon>
        <taxon>Nocardiaceae</taxon>
        <taxon>Nocardia</taxon>
    </lineage>
</organism>
<sequence length="280" mass="29826">MYVVTGATGNIGAELVRALAEDGQRVRAVVRDPARASLPDGVEPVTGDLNRPETLAEALDGAQGMYLMPGYENLEELLALAGKAGLARVVLLSGGSAALADMGNAVSRYMTLSEQAVRESGLPWTFLRPRSFMSNALRWLPQLAAGDVVRAQFSGVRVAAVDPADIAAVAARVLTGGDLDGRILDLTGPAALLPAEQVAVLAEVLDRPLVCHELTDDETRAELAATMPRAYAEAFTSFFIDGTLDESEVHPTVREVTGREPRTFRQWAEAHADAFRTESA</sequence>
<dbReference type="PANTHER" id="PTHR43162:SF1">
    <property type="entry name" value="PRESTALK A DIFFERENTIATION PROTEIN A"/>
    <property type="match status" value="1"/>
</dbReference>
<feature type="domain" description="NAD(P)-binding" evidence="1">
    <location>
        <begin position="6"/>
        <end position="175"/>
    </location>
</feature>
<protein>
    <submittedName>
        <fullName evidence="2">Uncharacterized conserved protein YbjT, contains NAD(P)-binding and DUF2867 domains</fullName>
    </submittedName>
</protein>
<dbReference type="STRING" id="1379680.GCA_001612615_02914"/>
<dbReference type="InterPro" id="IPR016040">
    <property type="entry name" value="NAD(P)-bd_dom"/>
</dbReference>